<protein>
    <submittedName>
        <fullName evidence="1">Uncharacterized protein</fullName>
    </submittedName>
</protein>
<comment type="caution">
    <text evidence="1">The sequence shown here is derived from an EMBL/GenBank/DDBJ whole genome shotgun (WGS) entry which is preliminary data.</text>
</comment>
<organism evidence="1 2">
    <name type="scientific">Streptomyces lucensis JCM 4490</name>
    <dbReference type="NCBI Taxonomy" id="1306176"/>
    <lineage>
        <taxon>Bacteria</taxon>
        <taxon>Bacillati</taxon>
        <taxon>Actinomycetota</taxon>
        <taxon>Actinomycetes</taxon>
        <taxon>Kitasatosporales</taxon>
        <taxon>Streptomycetaceae</taxon>
        <taxon>Streptomyces</taxon>
    </lineage>
</organism>
<accession>A0A918MRZ7</accession>
<keyword evidence="2" id="KW-1185">Reference proteome</keyword>
<dbReference type="Proteomes" id="UP000620224">
    <property type="component" value="Unassembled WGS sequence"/>
</dbReference>
<reference evidence="1" key="1">
    <citation type="journal article" date="2014" name="Int. J. Syst. Evol. Microbiol.">
        <title>Complete genome sequence of Corynebacterium casei LMG S-19264T (=DSM 44701T), isolated from a smear-ripened cheese.</title>
        <authorList>
            <consortium name="US DOE Joint Genome Institute (JGI-PGF)"/>
            <person name="Walter F."/>
            <person name="Albersmeier A."/>
            <person name="Kalinowski J."/>
            <person name="Ruckert C."/>
        </authorList>
    </citation>
    <scope>NUCLEOTIDE SEQUENCE</scope>
    <source>
        <strain evidence="1">JCM 4490</strain>
    </source>
</reference>
<proteinExistence type="predicted"/>
<dbReference type="AlphaFoldDB" id="A0A918MRZ7"/>
<evidence type="ECO:0000313" key="2">
    <source>
        <dbReference type="Proteomes" id="UP000620224"/>
    </source>
</evidence>
<gene>
    <name evidence="1" type="ORF">GCM10010503_32480</name>
</gene>
<reference evidence="1" key="2">
    <citation type="submission" date="2020-09" db="EMBL/GenBank/DDBJ databases">
        <authorList>
            <person name="Sun Q."/>
            <person name="Ohkuma M."/>
        </authorList>
    </citation>
    <scope>NUCLEOTIDE SEQUENCE</scope>
    <source>
        <strain evidence="1">JCM 4490</strain>
    </source>
</reference>
<sequence length="108" mass="11862">MWADEVEEVTCHSWSLERPDRALLTRGPDKGMLKTADGGHIHQPPCPMITRLSRWRDGSKPPWPGQCVFGRKRIPDGGGHAFAEGGRFHGSATFSALKQGVAEVLSLE</sequence>
<evidence type="ECO:0000313" key="1">
    <source>
        <dbReference type="EMBL" id="GGW52880.1"/>
    </source>
</evidence>
<dbReference type="EMBL" id="BMUE01000006">
    <property type="protein sequence ID" value="GGW52880.1"/>
    <property type="molecule type" value="Genomic_DNA"/>
</dbReference>
<name>A0A918MRZ7_9ACTN</name>